<dbReference type="Gene3D" id="3.40.50.620">
    <property type="entry name" value="HUPs"/>
    <property type="match status" value="1"/>
</dbReference>
<dbReference type="InterPro" id="IPR014729">
    <property type="entry name" value="Rossmann-like_a/b/a_fold"/>
</dbReference>
<reference evidence="1" key="1">
    <citation type="submission" date="2021-01" db="EMBL/GenBank/DDBJ databases">
        <title>Metabolic potential, ecology and presence of endohyphal bacteria is reflected in genomic diversity of Mucoromycotina.</title>
        <authorList>
            <person name="Muszewska A."/>
            <person name="Okrasinska A."/>
            <person name="Steczkiewicz K."/>
            <person name="Drgas O."/>
            <person name="Orlowska M."/>
            <person name="Perlinska-Lenart U."/>
            <person name="Aleksandrzak-Piekarczyk T."/>
            <person name="Szatraj K."/>
            <person name="Zielenkiewicz U."/>
            <person name="Pilsyk S."/>
            <person name="Malc E."/>
            <person name="Mieczkowski P."/>
            <person name="Kruszewska J.S."/>
            <person name="Biernat P."/>
            <person name="Pawlowska J."/>
        </authorList>
    </citation>
    <scope>NUCLEOTIDE SEQUENCE</scope>
    <source>
        <strain evidence="1">WA0000018081</strain>
    </source>
</reference>
<sequence>MWVQKVHSRKESIYNVLKKNKDQEFFTTFSTWETYRPHRLLILDSSFNPPTKAHANLLTKALASKPANYFDASLLLFSMNNVDKELTGASALQRAQMMELMSHSFDHPVAVGFTTHGKFVDKAKAIQAWFERPVELHFILGYDTITRLFDPKYYTPIPVQEALASFFQSCYIICADRGEADQTFWNQIHQPIERIQLDADLGFISSTLVRQTKDQDKLKSMLDPNILQFIQDENLYSV</sequence>
<protein>
    <recommendedName>
        <fullName evidence="3">Nicotinamide-nucleotide adenylyltransferase</fullName>
    </recommendedName>
</protein>
<comment type="caution">
    <text evidence="1">The sequence shown here is derived from an EMBL/GenBank/DDBJ whole genome shotgun (WGS) entry which is preliminary data.</text>
</comment>
<evidence type="ECO:0000313" key="1">
    <source>
        <dbReference type="EMBL" id="KAG2229175.1"/>
    </source>
</evidence>
<gene>
    <name evidence="1" type="ORF">INT48_001495</name>
</gene>
<dbReference type="GO" id="GO:0016887">
    <property type="term" value="F:ATP hydrolysis activity"/>
    <property type="evidence" value="ECO:0007669"/>
    <property type="project" value="TreeGrafter"/>
</dbReference>
<dbReference type="Proteomes" id="UP000613177">
    <property type="component" value="Unassembled WGS sequence"/>
</dbReference>
<keyword evidence="2" id="KW-1185">Reference proteome</keyword>
<organism evidence="1 2">
    <name type="scientific">Thamnidium elegans</name>
    <dbReference type="NCBI Taxonomy" id="101142"/>
    <lineage>
        <taxon>Eukaryota</taxon>
        <taxon>Fungi</taxon>
        <taxon>Fungi incertae sedis</taxon>
        <taxon>Mucoromycota</taxon>
        <taxon>Mucoromycotina</taxon>
        <taxon>Mucoromycetes</taxon>
        <taxon>Mucorales</taxon>
        <taxon>Mucorineae</taxon>
        <taxon>Mucoraceae</taxon>
        <taxon>Thamnidium</taxon>
    </lineage>
</organism>
<proteinExistence type="predicted"/>
<dbReference type="GO" id="GO:0005737">
    <property type="term" value="C:cytoplasm"/>
    <property type="evidence" value="ECO:0007669"/>
    <property type="project" value="TreeGrafter"/>
</dbReference>
<dbReference type="GO" id="GO:0005634">
    <property type="term" value="C:nucleus"/>
    <property type="evidence" value="ECO:0007669"/>
    <property type="project" value="TreeGrafter"/>
</dbReference>
<name>A0A8H7VQD3_9FUNG</name>
<evidence type="ECO:0000313" key="2">
    <source>
        <dbReference type="Proteomes" id="UP000613177"/>
    </source>
</evidence>
<dbReference type="GO" id="GO:0000309">
    <property type="term" value="F:nicotinamide-nucleotide adenylyltransferase activity"/>
    <property type="evidence" value="ECO:0007669"/>
    <property type="project" value="TreeGrafter"/>
</dbReference>
<dbReference type="PANTHER" id="PTHR31285">
    <property type="entry name" value="NICOTINAMIDE MONONUCLEOTIDE ADENYLYLTRANSFERASE"/>
    <property type="match status" value="1"/>
</dbReference>
<dbReference type="SUPFAM" id="SSF52374">
    <property type="entry name" value="Nucleotidylyl transferase"/>
    <property type="match status" value="1"/>
</dbReference>
<accession>A0A8H7VQD3</accession>
<dbReference type="PANTHER" id="PTHR31285:SF0">
    <property type="entry name" value="NICOTINAMIDE MONONUCLEOTIDE ADENYLYLTRANSFERASE"/>
    <property type="match status" value="1"/>
</dbReference>
<evidence type="ECO:0008006" key="3">
    <source>
        <dbReference type="Google" id="ProtNLM"/>
    </source>
</evidence>
<dbReference type="EMBL" id="JAEPRE010000301">
    <property type="protein sequence ID" value="KAG2229175.1"/>
    <property type="molecule type" value="Genomic_DNA"/>
</dbReference>
<dbReference type="AlphaFoldDB" id="A0A8H7VQD3"/>